<feature type="binding site" evidence="14">
    <location>
        <position position="295"/>
    </location>
    <ligand>
        <name>NAD(+)</name>
        <dbReference type="ChEBI" id="CHEBI:57540"/>
    </ligand>
</feature>
<dbReference type="PANTHER" id="PTHR22912:SF217">
    <property type="entry name" value="DIHYDROLIPOYL DEHYDROGENASE"/>
    <property type="match status" value="1"/>
</dbReference>
<dbReference type="Gene3D" id="3.30.390.30">
    <property type="match status" value="1"/>
</dbReference>
<dbReference type="NCBIfam" id="TIGR01350">
    <property type="entry name" value="lipoamide_DH"/>
    <property type="match status" value="1"/>
</dbReference>
<dbReference type="InterPro" id="IPR004099">
    <property type="entry name" value="Pyr_nucl-diS_OxRdtase_dimer"/>
</dbReference>
<evidence type="ECO:0000256" key="2">
    <source>
        <dbReference type="ARBA" id="ARBA00007532"/>
    </source>
</evidence>
<evidence type="ECO:0000259" key="18">
    <source>
        <dbReference type="Pfam" id="PF07992"/>
    </source>
</evidence>
<dbReference type="EC" id="1.8.1.4" evidence="3 16"/>
<dbReference type="InterPro" id="IPR012999">
    <property type="entry name" value="Pyr_OxRdtase_I_AS"/>
</dbReference>
<evidence type="ECO:0000256" key="13">
    <source>
        <dbReference type="PIRSR" id="PIRSR000350-2"/>
    </source>
</evidence>
<reference evidence="19 20" key="1">
    <citation type="journal article" date="2010" name="ISME J.">
        <title>Fine-scale evolution: genomic, phenotypic and ecological differentiation in two coexisting Salinibacter ruber strains.</title>
        <authorList>
            <person name="Pena A."/>
            <person name="Teeling H."/>
            <person name="Huerta-Cepas J."/>
            <person name="Santos F."/>
            <person name="Yarza P."/>
            <person name="Brito-Echeverria J."/>
            <person name="Lucio M."/>
            <person name="Schmitt-Kopplin P."/>
            <person name="Meseguer I."/>
            <person name="Schenowitz C."/>
            <person name="Dossat C."/>
            <person name="Barbe V."/>
            <person name="Dopazo J."/>
            <person name="Rossello-Mora R."/>
            <person name="Schuler M."/>
            <person name="Glockner F.O."/>
            <person name="Amann R."/>
            <person name="Gabaldon T."/>
            <person name="Anton J."/>
        </authorList>
    </citation>
    <scope>NUCLEOTIDE SEQUENCE [LARGE SCALE GENOMIC DNA]</scope>
    <source>
        <strain evidence="19 20">M8</strain>
    </source>
</reference>
<dbReference type="Pfam" id="PF02852">
    <property type="entry name" value="Pyr_redox_dim"/>
    <property type="match status" value="1"/>
</dbReference>
<feature type="disulfide bond" description="Redox-active" evidence="15">
    <location>
        <begin position="59"/>
        <end position="64"/>
    </location>
</feature>
<dbReference type="SUPFAM" id="SSF55424">
    <property type="entry name" value="FAD/NAD-linked reductases, dimerisation (C-terminal) domain"/>
    <property type="match status" value="1"/>
</dbReference>
<dbReference type="InterPro" id="IPR016156">
    <property type="entry name" value="FAD/NAD-linked_Rdtase_dimer_sf"/>
</dbReference>
<dbReference type="FunFam" id="3.30.390.30:FF:000001">
    <property type="entry name" value="Dihydrolipoyl dehydrogenase"/>
    <property type="match status" value="1"/>
</dbReference>
<dbReference type="InterPro" id="IPR036188">
    <property type="entry name" value="FAD/NAD-bd_sf"/>
</dbReference>
<dbReference type="InterPro" id="IPR006258">
    <property type="entry name" value="Lipoamide_DH"/>
</dbReference>
<feature type="binding site" evidence="14">
    <location>
        <position position="68"/>
    </location>
    <ligand>
        <name>FAD</name>
        <dbReference type="ChEBI" id="CHEBI:57692"/>
    </ligand>
</feature>
<proteinExistence type="inferred from homology"/>
<keyword evidence="9 14" id="KW-0520">NAD</keyword>
<organism evidence="19 20">
    <name type="scientific">Salinibacter ruber (strain M8)</name>
    <dbReference type="NCBI Taxonomy" id="761659"/>
    <lineage>
        <taxon>Bacteria</taxon>
        <taxon>Pseudomonadati</taxon>
        <taxon>Rhodothermota</taxon>
        <taxon>Rhodothermia</taxon>
        <taxon>Rhodothermales</taxon>
        <taxon>Salinibacteraceae</taxon>
        <taxon>Salinibacter</taxon>
    </lineage>
</organism>
<dbReference type="KEGG" id="srm:SRM_01803"/>
<evidence type="ECO:0000313" key="20">
    <source>
        <dbReference type="Proteomes" id="UP000000933"/>
    </source>
</evidence>
<protein>
    <recommendedName>
        <fullName evidence="4 16">Dihydrolipoyl dehydrogenase</fullName>
        <ecNumber evidence="3 16">1.8.1.4</ecNumber>
    </recommendedName>
</protein>
<evidence type="ECO:0000259" key="17">
    <source>
        <dbReference type="Pfam" id="PF02852"/>
    </source>
</evidence>
<dbReference type="GO" id="GO:0006103">
    <property type="term" value="P:2-oxoglutarate metabolic process"/>
    <property type="evidence" value="ECO:0007669"/>
    <property type="project" value="TreeGrafter"/>
</dbReference>
<evidence type="ECO:0000256" key="9">
    <source>
        <dbReference type="ARBA" id="ARBA00023027"/>
    </source>
</evidence>
<dbReference type="GO" id="GO:0005737">
    <property type="term" value="C:cytoplasm"/>
    <property type="evidence" value="ECO:0007669"/>
    <property type="project" value="UniProtKB-SubCell"/>
</dbReference>
<evidence type="ECO:0000256" key="15">
    <source>
        <dbReference type="PIRSR" id="PIRSR000350-4"/>
    </source>
</evidence>
<evidence type="ECO:0000256" key="3">
    <source>
        <dbReference type="ARBA" id="ARBA00012608"/>
    </source>
</evidence>
<dbReference type="Pfam" id="PF07992">
    <property type="entry name" value="Pyr_redox_2"/>
    <property type="match status" value="1"/>
</dbReference>
<evidence type="ECO:0000256" key="1">
    <source>
        <dbReference type="ARBA" id="ARBA00004496"/>
    </source>
</evidence>
<dbReference type="GO" id="GO:0050660">
    <property type="term" value="F:flavin adenine dinucleotide binding"/>
    <property type="evidence" value="ECO:0007669"/>
    <property type="project" value="InterPro"/>
</dbReference>
<sequence>MPSTLFAYTCDQLFLAPMATDYDCVIVGSGPGGYETAIRATQLGMETAIVEKDKLGGVCLNVGCIPTKALLKSAEVMAETSHLDDFGLELDGSVSPDFPSVIERSRGAANQMNQGVRFLMQKNDIDVLRGHGRLTAPDTVEIEPSVNMDGEEVGEARTVTGEHIILATGARPNELPFLPIDGEKVMSSKEAMLQTEQPDSLVIVGAGAIGVEFGYFYHHMGTDVTIIEVQDRMVPAEDKDVSKELEKAYTKMGIEVMTGANVKGVDKDAEPLRVEVEAGGSTEHIECDQVLSAVGVVGNVEDIGLETVGVETEGGDIVVDDYYRTNVDGVYAIGDVTGAPWLAHKASHEGILCIEKIAGHDVRPMDPNDIPACTYCQPQIASVGHTEEEAKEAGYDVKVGTFPFKANGKAAALGHQEGFVKTIYDEKYGEFLGCHIIGEDATELISEVVTARKLETTGLEIMESMHPHPTLSETVMEATREAYGQPINI</sequence>
<keyword evidence="6 16" id="KW-0285">Flavoprotein</keyword>
<dbReference type="SUPFAM" id="SSF51905">
    <property type="entry name" value="FAD/NAD(P)-binding domain"/>
    <property type="match status" value="1"/>
</dbReference>
<dbReference type="AlphaFoldDB" id="D5H9L9"/>
<gene>
    <name evidence="19" type="primary">pdhD</name>
    <name evidence="19" type="ordered locus">SRM_01803</name>
</gene>
<dbReference type="PANTHER" id="PTHR22912">
    <property type="entry name" value="DISULFIDE OXIDOREDUCTASE"/>
    <property type="match status" value="1"/>
</dbReference>
<dbReference type="Proteomes" id="UP000000933">
    <property type="component" value="Chromosome"/>
</dbReference>
<comment type="cofactor">
    <cofactor evidence="14 16">
        <name>FAD</name>
        <dbReference type="ChEBI" id="CHEBI:57692"/>
    </cofactor>
    <text evidence="14 16">Binds 1 FAD per subunit.</text>
</comment>
<feature type="binding site" evidence="14">
    <location>
        <begin position="205"/>
        <end position="212"/>
    </location>
    <ligand>
        <name>NAD(+)</name>
        <dbReference type="ChEBI" id="CHEBI:57540"/>
    </ligand>
</feature>
<keyword evidence="7 14" id="KW-0274">FAD</keyword>
<evidence type="ECO:0000256" key="8">
    <source>
        <dbReference type="ARBA" id="ARBA00023002"/>
    </source>
</evidence>
<dbReference type="PROSITE" id="PS00076">
    <property type="entry name" value="PYRIDINE_REDOX_1"/>
    <property type="match status" value="1"/>
</dbReference>
<evidence type="ECO:0000256" key="14">
    <source>
        <dbReference type="PIRSR" id="PIRSR000350-3"/>
    </source>
</evidence>
<dbReference type="PATRIC" id="fig|761659.10.peg.1962"/>
<feature type="domain" description="Pyridine nucleotide-disulphide oxidoreductase dimerisation" evidence="17">
    <location>
        <begin position="370"/>
        <end position="478"/>
    </location>
</feature>
<comment type="similarity">
    <text evidence="2 16">Belongs to the class-I pyridine nucleotide-disulfide oxidoreductase family.</text>
</comment>
<feature type="binding site" evidence="14">
    <location>
        <position position="228"/>
    </location>
    <ligand>
        <name>NAD(+)</name>
        <dbReference type="ChEBI" id="CHEBI:57540"/>
    </ligand>
</feature>
<evidence type="ECO:0000256" key="7">
    <source>
        <dbReference type="ARBA" id="ARBA00022827"/>
    </source>
</evidence>
<feature type="domain" description="FAD/NAD(P)-binding" evidence="18">
    <location>
        <begin position="22"/>
        <end position="350"/>
    </location>
</feature>
<comment type="catalytic activity">
    <reaction evidence="12 16">
        <text>N(6)-[(R)-dihydrolipoyl]-L-lysyl-[protein] + NAD(+) = N(6)-[(R)-lipoyl]-L-lysyl-[protein] + NADH + H(+)</text>
        <dbReference type="Rhea" id="RHEA:15045"/>
        <dbReference type="Rhea" id="RHEA-COMP:10474"/>
        <dbReference type="Rhea" id="RHEA-COMP:10475"/>
        <dbReference type="ChEBI" id="CHEBI:15378"/>
        <dbReference type="ChEBI" id="CHEBI:57540"/>
        <dbReference type="ChEBI" id="CHEBI:57945"/>
        <dbReference type="ChEBI" id="CHEBI:83099"/>
        <dbReference type="ChEBI" id="CHEBI:83100"/>
        <dbReference type="EC" id="1.8.1.4"/>
    </reaction>
</comment>
<dbReference type="GO" id="GO:0004148">
    <property type="term" value="F:dihydrolipoyl dehydrogenase (NADH) activity"/>
    <property type="evidence" value="ECO:0007669"/>
    <property type="project" value="UniProtKB-EC"/>
</dbReference>
<feature type="binding site" evidence="14">
    <location>
        <position position="132"/>
    </location>
    <ligand>
        <name>FAD</name>
        <dbReference type="ChEBI" id="CHEBI:57692"/>
    </ligand>
</feature>
<dbReference type="PRINTS" id="PR00368">
    <property type="entry name" value="FADPNR"/>
</dbReference>
<name>D5H9L9_SALRM</name>
<evidence type="ECO:0000256" key="10">
    <source>
        <dbReference type="ARBA" id="ARBA00023157"/>
    </source>
</evidence>
<dbReference type="Gene3D" id="3.50.50.60">
    <property type="entry name" value="FAD/NAD(P)-binding domain"/>
    <property type="match status" value="2"/>
</dbReference>
<evidence type="ECO:0000256" key="16">
    <source>
        <dbReference type="RuleBase" id="RU003692"/>
    </source>
</evidence>
<evidence type="ECO:0000256" key="11">
    <source>
        <dbReference type="ARBA" id="ARBA00023284"/>
    </source>
</evidence>
<dbReference type="InterPro" id="IPR001100">
    <property type="entry name" value="Pyr_nuc-diS_OxRdtase"/>
</dbReference>
<comment type="subcellular location">
    <subcellularLocation>
        <location evidence="1">Cytoplasm</location>
    </subcellularLocation>
</comment>
<evidence type="ECO:0000313" key="19">
    <source>
        <dbReference type="EMBL" id="CBH24724.1"/>
    </source>
</evidence>
<feature type="active site" description="Proton acceptor" evidence="13">
    <location>
        <position position="468"/>
    </location>
</feature>
<keyword evidence="11 16" id="KW-0676">Redox-active center</keyword>
<evidence type="ECO:0000256" key="6">
    <source>
        <dbReference type="ARBA" id="ARBA00022630"/>
    </source>
</evidence>
<dbReference type="InterPro" id="IPR050151">
    <property type="entry name" value="Class-I_Pyr_Nuc-Dis_Oxidored"/>
</dbReference>
<evidence type="ECO:0000256" key="12">
    <source>
        <dbReference type="ARBA" id="ARBA00049187"/>
    </source>
</evidence>
<dbReference type="PIRSF" id="PIRSF000350">
    <property type="entry name" value="Mercury_reductase_MerA"/>
    <property type="match status" value="1"/>
</dbReference>
<dbReference type="InterPro" id="IPR023753">
    <property type="entry name" value="FAD/NAD-binding_dom"/>
</dbReference>
<evidence type="ECO:0000256" key="4">
    <source>
        <dbReference type="ARBA" id="ARBA00016961"/>
    </source>
</evidence>
<evidence type="ECO:0000256" key="5">
    <source>
        <dbReference type="ARBA" id="ARBA00022490"/>
    </source>
</evidence>
<keyword evidence="5" id="KW-0963">Cytoplasm</keyword>
<feature type="binding site" evidence="14">
    <location>
        <position position="335"/>
    </location>
    <ligand>
        <name>FAD</name>
        <dbReference type="ChEBI" id="CHEBI:57692"/>
    </ligand>
</feature>
<dbReference type="EMBL" id="FP565814">
    <property type="protein sequence ID" value="CBH24724.1"/>
    <property type="molecule type" value="Genomic_DNA"/>
</dbReference>
<accession>D5H9L9</accession>
<reference evidence="20" key="2">
    <citation type="submission" date="2010-04" db="EMBL/GenBank/DDBJ databases">
        <title>Genome sequence of Salinibacter ruber M8.</title>
        <authorList>
            <consortium name="Genoscope"/>
        </authorList>
    </citation>
    <scope>NUCLEOTIDE SEQUENCE [LARGE SCALE GENOMIC DNA]</scope>
    <source>
        <strain evidence="20">M8</strain>
    </source>
</reference>
<keyword evidence="14" id="KW-0547">Nucleotide-binding</keyword>
<keyword evidence="10" id="KW-1015">Disulfide bond</keyword>
<keyword evidence="8 16" id="KW-0560">Oxidoreductase</keyword>
<dbReference type="PRINTS" id="PR00411">
    <property type="entry name" value="PNDRDTASEI"/>
</dbReference>
<comment type="miscellaneous">
    <text evidence="16">The active site is a redox-active disulfide bond.</text>
</comment>
<dbReference type="HOGENOM" id="CLU_016755_0_3_10"/>